<dbReference type="OrthoDB" id="509872at2"/>
<dbReference type="PANTHER" id="PTHR35585:SF1">
    <property type="entry name" value="HHE DOMAIN PROTEIN (AFU_ORTHOLOGUE AFUA_4G00730)"/>
    <property type="match status" value="1"/>
</dbReference>
<sequence>MVKTLDDTKRMAIAERLADLCAFQKLIISNDEKLINSCSDQDIRHRLENMLTDDRKNLGIIETVVVQYGIPAESNAATQTFLQQFEQMMSGEGLSFYQKLIQHELLKHGQVMSGLTIHKAAQKVGADIEVAIAPLNTVNFEGRAHQEQLKGMLEKVGVREMTGMDADQGLWARVQDAIAALSGVAGSMLTQNTDKQDMNIQTLIRLDHNKVNTIFTEIGVTKDPQKLEEYFGQLYKDLLVHAQAEEETVYPQVRSFYGDDNTQELYDEQAEMKRMLDEIKAMNPAMADEFRSKIKQLMDAVGDHIRQEESTMFAAIDRNCTTEQKERMATEFKAAKSKLQQELATSLQQS</sequence>
<dbReference type="Gene3D" id="1.20.120.520">
    <property type="entry name" value="nmb1532 protein domain like"/>
    <property type="match status" value="1"/>
</dbReference>
<evidence type="ECO:0000259" key="1">
    <source>
        <dbReference type="Pfam" id="PF01814"/>
    </source>
</evidence>
<organism evidence="2">
    <name type="scientific">Cyanothece sp. (strain PCC 7425 / ATCC 29141)</name>
    <dbReference type="NCBI Taxonomy" id="395961"/>
    <lineage>
        <taxon>Bacteria</taxon>
        <taxon>Bacillati</taxon>
        <taxon>Cyanobacteriota</taxon>
        <taxon>Cyanophyceae</taxon>
        <taxon>Gomontiellales</taxon>
        <taxon>Cyanothecaceae</taxon>
        <taxon>Cyanothece</taxon>
    </lineage>
</organism>
<dbReference type="AlphaFoldDB" id="B8HV55"/>
<evidence type="ECO:0000313" key="2">
    <source>
        <dbReference type="EMBL" id="ACL44507.1"/>
    </source>
</evidence>
<dbReference type="InterPro" id="IPR012312">
    <property type="entry name" value="Hemerythrin-like"/>
</dbReference>
<name>B8HV55_CYAP4</name>
<accession>B8HV55</accession>
<reference evidence="2" key="1">
    <citation type="submission" date="2009-01" db="EMBL/GenBank/DDBJ databases">
        <title>Complete sequence of chromosome Cyanothece sp. PCC 7425.</title>
        <authorList>
            <consortium name="US DOE Joint Genome Institute"/>
            <person name="Lucas S."/>
            <person name="Copeland A."/>
            <person name="Lapidus A."/>
            <person name="Glavina del Rio T."/>
            <person name="Dalin E."/>
            <person name="Tice H."/>
            <person name="Bruce D."/>
            <person name="Goodwin L."/>
            <person name="Pitluck S."/>
            <person name="Sims D."/>
            <person name="Meineke L."/>
            <person name="Brettin T."/>
            <person name="Detter J.C."/>
            <person name="Han C."/>
            <person name="Larimer F."/>
            <person name="Land M."/>
            <person name="Hauser L."/>
            <person name="Kyrpides N."/>
            <person name="Ovchinnikova G."/>
            <person name="Liberton M."/>
            <person name="Stoeckel J."/>
            <person name="Banerjee A."/>
            <person name="Singh A."/>
            <person name="Page L."/>
            <person name="Sato H."/>
            <person name="Zhao L."/>
            <person name="Sherman L."/>
            <person name="Pakrasi H."/>
            <person name="Richardson P."/>
        </authorList>
    </citation>
    <scope>NUCLEOTIDE SEQUENCE</scope>
    <source>
        <strain evidence="2">PCC 7425</strain>
    </source>
</reference>
<dbReference type="STRING" id="395961.Cyan7425_2146"/>
<proteinExistence type="predicted"/>
<dbReference type="HOGENOM" id="CLU_791874_0_0_3"/>
<dbReference type="KEGG" id="cyn:Cyan7425_2146"/>
<dbReference type="eggNOG" id="COG5592">
    <property type="taxonomic scope" value="Bacteria"/>
</dbReference>
<dbReference type="CDD" id="cd12108">
    <property type="entry name" value="Hr-like"/>
    <property type="match status" value="1"/>
</dbReference>
<dbReference type="Pfam" id="PF01814">
    <property type="entry name" value="Hemerythrin"/>
    <property type="match status" value="1"/>
</dbReference>
<dbReference type="PANTHER" id="PTHR35585">
    <property type="entry name" value="HHE DOMAIN PROTEIN (AFU_ORTHOLOGUE AFUA_4G00730)"/>
    <property type="match status" value="1"/>
</dbReference>
<feature type="domain" description="Hemerythrin-like" evidence="1">
    <location>
        <begin position="201"/>
        <end position="315"/>
    </location>
</feature>
<dbReference type="EMBL" id="CP001344">
    <property type="protein sequence ID" value="ACL44507.1"/>
    <property type="molecule type" value="Genomic_DNA"/>
</dbReference>
<protein>
    <submittedName>
        <fullName evidence="2">Hemerythrin HHE cation binding domain protein</fullName>
    </submittedName>
</protein>
<gene>
    <name evidence="2" type="ordered locus">Cyan7425_2146</name>
</gene>